<dbReference type="Proteomes" id="UP000269289">
    <property type="component" value="Unassembled WGS sequence"/>
</dbReference>
<keyword evidence="1" id="KW-0472">Membrane</keyword>
<reference evidence="2 3" key="1">
    <citation type="submission" date="2018-10" db="EMBL/GenBank/DDBJ databases">
        <title>Isolation, diversity and antifungal activity of actinobacteria from wheat.</title>
        <authorList>
            <person name="Han C."/>
        </authorList>
    </citation>
    <scope>NUCLEOTIDE SEQUENCE [LARGE SCALE GENOMIC DNA]</scope>
    <source>
        <strain evidence="2 3">NEAU-YY56</strain>
    </source>
</reference>
<feature type="transmembrane region" description="Helical" evidence="1">
    <location>
        <begin position="41"/>
        <end position="61"/>
    </location>
</feature>
<accession>A0A3M2JNK8</accession>
<feature type="transmembrane region" description="Helical" evidence="1">
    <location>
        <begin position="68"/>
        <end position="89"/>
    </location>
</feature>
<keyword evidence="1" id="KW-0812">Transmembrane</keyword>
<comment type="caution">
    <text evidence="2">The sequence shown here is derived from an EMBL/GenBank/DDBJ whole genome shotgun (WGS) entry which is preliminary data.</text>
</comment>
<keyword evidence="3" id="KW-1185">Reference proteome</keyword>
<organism evidence="2 3">
    <name type="scientific">Cellulomonas triticagri</name>
    <dbReference type="NCBI Taxonomy" id="2483352"/>
    <lineage>
        <taxon>Bacteria</taxon>
        <taxon>Bacillati</taxon>
        <taxon>Actinomycetota</taxon>
        <taxon>Actinomycetes</taxon>
        <taxon>Micrococcales</taxon>
        <taxon>Cellulomonadaceae</taxon>
        <taxon>Cellulomonas</taxon>
    </lineage>
</organism>
<feature type="transmembrane region" description="Helical" evidence="1">
    <location>
        <begin position="95"/>
        <end position="116"/>
    </location>
</feature>
<keyword evidence="1" id="KW-1133">Transmembrane helix</keyword>
<sequence>MTLTTFYRRFSRPVAGACALLLVAVLVLAFATADLDAARYGTLLVVGTGAGTVLLGVAAAVPRLPIGLTWPTYLVSAWAVAAAAGPGTLGGPGQVIAWAVAGVCVLMAIGACIVHYDVAQNRPVSRL</sequence>
<dbReference type="AlphaFoldDB" id="A0A3M2JNK8"/>
<gene>
    <name evidence="2" type="ORF">EBM89_02585</name>
</gene>
<name>A0A3M2JNK8_9CELL</name>
<protein>
    <submittedName>
        <fullName evidence="2">Uncharacterized protein</fullName>
    </submittedName>
</protein>
<proteinExistence type="predicted"/>
<dbReference type="EMBL" id="RFFI01000008">
    <property type="protein sequence ID" value="RMI13876.1"/>
    <property type="molecule type" value="Genomic_DNA"/>
</dbReference>
<evidence type="ECO:0000313" key="2">
    <source>
        <dbReference type="EMBL" id="RMI13876.1"/>
    </source>
</evidence>
<evidence type="ECO:0000256" key="1">
    <source>
        <dbReference type="SAM" id="Phobius"/>
    </source>
</evidence>
<evidence type="ECO:0000313" key="3">
    <source>
        <dbReference type="Proteomes" id="UP000269289"/>
    </source>
</evidence>
<dbReference type="RefSeq" id="WP_122147899.1">
    <property type="nucleotide sequence ID" value="NZ_RFFI01000008.1"/>
</dbReference>